<comment type="caution">
    <text evidence="6">The sequence shown here is derived from an EMBL/GenBank/DDBJ whole genome shotgun (WGS) entry which is preliminary data.</text>
</comment>
<dbReference type="Proteomes" id="UP000606974">
    <property type="component" value="Unassembled WGS sequence"/>
</dbReference>
<dbReference type="PANTHER" id="PTHR31544">
    <property type="entry name" value="AIG2-LIKE PROTEIN D"/>
    <property type="match status" value="1"/>
</dbReference>
<dbReference type="GO" id="GO:0016740">
    <property type="term" value="F:transferase activity"/>
    <property type="evidence" value="ECO:0007669"/>
    <property type="project" value="UniProtKB-KW"/>
</dbReference>
<dbReference type="PANTHER" id="PTHR31544:SF2">
    <property type="entry name" value="AIG2-LIKE PROTEIN D"/>
    <property type="match status" value="1"/>
</dbReference>
<evidence type="ECO:0000256" key="1">
    <source>
        <dbReference type="ARBA" id="ARBA00008861"/>
    </source>
</evidence>
<evidence type="ECO:0000256" key="3">
    <source>
        <dbReference type="ARBA" id="ARBA00030602"/>
    </source>
</evidence>
<accession>A0A8H7AL96</accession>
<organism evidence="6 7">
    <name type="scientific">Endocarpon pusillum</name>
    <dbReference type="NCBI Taxonomy" id="364733"/>
    <lineage>
        <taxon>Eukaryota</taxon>
        <taxon>Fungi</taxon>
        <taxon>Dikarya</taxon>
        <taxon>Ascomycota</taxon>
        <taxon>Pezizomycotina</taxon>
        <taxon>Eurotiomycetes</taxon>
        <taxon>Chaetothyriomycetidae</taxon>
        <taxon>Verrucariales</taxon>
        <taxon>Verrucariaceae</taxon>
        <taxon>Endocarpon</taxon>
    </lineage>
</organism>
<reference evidence="6" key="1">
    <citation type="submission" date="2020-02" db="EMBL/GenBank/DDBJ databases">
        <authorList>
            <person name="Palmer J.M."/>
        </authorList>
    </citation>
    <scope>NUCLEOTIDE SEQUENCE</scope>
    <source>
        <strain evidence="6">EPUS1.4</strain>
        <tissue evidence="6">Thallus</tissue>
    </source>
</reference>
<evidence type="ECO:0000259" key="5">
    <source>
        <dbReference type="Pfam" id="PF06094"/>
    </source>
</evidence>
<dbReference type="AlphaFoldDB" id="A0A8H7AL96"/>
<dbReference type="OrthoDB" id="1044435at2759"/>
<feature type="domain" description="Gamma-glutamylcyclotransferase AIG2-like" evidence="5">
    <location>
        <begin position="19"/>
        <end position="155"/>
    </location>
</feature>
<dbReference type="EMBL" id="JAACFV010000045">
    <property type="protein sequence ID" value="KAF7509161.1"/>
    <property type="molecule type" value="Genomic_DNA"/>
</dbReference>
<dbReference type="InterPro" id="IPR009288">
    <property type="entry name" value="AIG2-like_dom"/>
</dbReference>
<feature type="compositionally biased region" description="Gly residues" evidence="4">
    <location>
        <begin position="228"/>
        <end position="243"/>
    </location>
</feature>
<dbReference type="Gene3D" id="3.10.490.10">
    <property type="entry name" value="Gamma-glutamyl cyclotransferase-like"/>
    <property type="match status" value="1"/>
</dbReference>
<dbReference type="InterPro" id="IPR045038">
    <property type="entry name" value="AIG2-like"/>
</dbReference>
<dbReference type="InterPro" id="IPR013024">
    <property type="entry name" value="GGCT-like"/>
</dbReference>
<comment type="similarity">
    <text evidence="1">Belongs to the gamma-glutamylcyclotransferase family.</text>
</comment>
<dbReference type="CDD" id="cd06661">
    <property type="entry name" value="GGCT_like"/>
    <property type="match status" value="1"/>
</dbReference>
<keyword evidence="7" id="KW-1185">Reference proteome</keyword>
<dbReference type="InterPro" id="IPR036568">
    <property type="entry name" value="GGCT-like_sf"/>
</dbReference>
<feature type="compositionally biased region" description="Gly residues" evidence="4">
    <location>
        <begin position="199"/>
        <end position="215"/>
    </location>
</feature>
<feature type="region of interest" description="Disordered" evidence="4">
    <location>
        <begin position="196"/>
        <end position="269"/>
    </location>
</feature>
<dbReference type="SUPFAM" id="SSF110857">
    <property type="entry name" value="Gamma-glutamyl cyclotransferase-like"/>
    <property type="match status" value="1"/>
</dbReference>
<evidence type="ECO:0000256" key="4">
    <source>
        <dbReference type="SAM" id="MobiDB-lite"/>
    </source>
</evidence>
<protein>
    <recommendedName>
        <fullName evidence="3">Putative gamma-glutamylcyclotransferase</fullName>
    </recommendedName>
</protein>
<feature type="compositionally biased region" description="Polar residues" evidence="4">
    <location>
        <begin position="244"/>
        <end position="256"/>
    </location>
</feature>
<proteinExistence type="inferred from homology"/>
<evidence type="ECO:0000256" key="2">
    <source>
        <dbReference type="ARBA" id="ARBA00022679"/>
    </source>
</evidence>
<sequence length="269" mass="29388">MSSMAPRPARPMTGKRSAFCYGTLMAPQVLYRVIYGTPEPEPWQAERVTIRPAVLHEYRRQRVKNADFPAIVPRPSTTVRGAFITGLTDEDVACLDMFEGVMYKRQKVKVKLLKDVKLVDNIPDSKLAKAEGEEVEAETYVWRWHVEDLEDKEWDFEHFKKRKLKAWAGMVTDPNTIVDEGFADVDAYCAAVATSTRGGLSGGRGTGGRGSGGRGTANRSMLDREAGGRGTGGQPMEGRGGSVKGTTQRGVCSQTPRGRGQGAGVSMTD</sequence>
<gene>
    <name evidence="6" type="ORF">GJ744_008388</name>
</gene>
<dbReference type="Pfam" id="PF06094">
    <property type="entry name" value="GGACT"/>
    <property type="match status" value="1"/>
</dbReference>
<evidence type="ECO:0000313" key="6">
    <source>
        <dbReference type="EMBL" id="KAF7509161.1"/>
    </source>
</evidence>
<keyword evidence="2" id="KW-0808">Transferase</keyword>
<name>A0A8H7AL96_9EURO</name>
<evidence type="ECO:0000313" key="7">
    <source>
        <dbReference type="Proteomes" id="UP000606974"/>
    </source>
</evidence>